<comment type="caution">
    <text evidence="1">The sequence shown here is derived from an EMBL/GenBank/DDBJ whole genome shotgun (WGS) entry which is preliminary data.</text>
</comment>
<proteinExistence type="predicted"/>
<dbReference type="Proteomes" id="UP000799777">
    <property type="component" value="Unassembled WGS sequence"/>
</dbReference>
<evidence type="ECO:0000313" key="1">
    <source>
        <dbReference type="EMBL" id="KAF2026016.1"/>
    </source>
</evidence>
<dbReference type="AlphaFoldDB" id="A0A9P4H3I1"/>
<organism evidence="1 2">
    <name type="scientific">Setomelanomma holmii</name>
    <dbReference type="NCBI Taxonomy" id="210430"/>
    <lineage>
        <taxon>Eukaryota</taxon>
        <taxon>Fungi</taxon>
        <taxon>Dikarya</taxon>
        <taxon>Ascomycota</taxon>
        <taxon>Pezizomycotina</taxon>
        <taxon>Dothideomycetes</taxon>
        <taxon>Pleosporomycetidae</taxon>
        <taxon>Pleosporales</taxon>
        <taxon>Pleosporineae</taxon>
        <taxon>Phaeosphaeriaceae</taxon>
        <taxon>Setomelanomma</taxon>
    </lineage>
</organism>
<sequence>MVTKGDFTLAKDVASRHISLWLKGSTCTLLAWQNEEGATSLHYHRVVRPCYFLLLPKEIKFTIADYAMFVGDVKSGELHIAEARGQMQNRKVRITSGDQIPRGNKDDAFHGHIEKLRPAFNSIHHIHSDFESYRGKELLHNTVVSHGYSFDSFIIYTPKKDILKYVREVRLFGEFSLGLKPQENPGQLYSEKVHFFPKDAATWDDEKDSWRLRKILSGSSKIKTSLIKEYGDEMKVVGWLREWYNNGICSDLSP</sequence>
<reference evidence="1" key="1">
    <citation type="journal article" date="2020" name="Stud. Mycol.">
        <title>101 Dothideomycetes genomes: a test case for predicting lifestyles and emergence of pathogens.</title>
        <authorList>
            <person name="Haridas S."/>
            <person name="Albert R."/>
            <person name="Binder M."/>
            <person name="Bloem J."/>
            <person name="Labutti K."/>
            <person name="Salamov A."/>
            <person name="Andreopoulos B."/>
            <person name="Baker S."/>
            <person name="Barry K."/>
            <person name="Bills G."/>
            <person name="Bluhm B."/>
            <person name="Cannon C."/>
            <person name="Castanera R."/>
            <person name="Culley D."/>
            <person name="Daum C."/>
            <person name="Ezra D."/>
            <person name="Gonzalez J."/>
            <person name="Henrissat B."/>
            <person name="Kuo A."/>
            <person name="Liang C."/>
            <person name="Lipzen A."/>
            <person name="Lutzoni F."/>
            <person name="Magnuson J."/>
            <person name="Mondo S."/>
            <person name="Nolan M."/>
            <person name="Ohm R."/>
            <person name="Pangilinan J."/>
            <person name="Park H.-J."/>
            <person name="Ramirez L."/>
            <person name="Alfaro M."/>
            <person name="Sun H."/>
            <person name="Tritt A."/>
            <person name="Yoshinaga Y."/>
            <person name="Zwiers L.-H."/>
            <person name="Turgeon B."/>
            <person name="Goodwin S."/>
            <person name="Spatafora J."/>
            <person name="Crous P."/>
            <person name="Grigoriev I."/>
        </authorList>
    </citation>
    <scope>NUCLEOTIDE SEQUENCE</scope>
    <source>
        <strain evidence="1">CBS 110217</strain>
    </source>
</reference>
<evidence type="ECO:0000313" key="2">
    <source>
        <dbReference type="Proteomes" id="UP000799777"/>
    </source>
</evidence>
<keyword evidence="2" id="KW-1185">Reference proteome</keyword>
<protein>
    <submittedName>
        <fullName evidence="1">Uncharacterized protein</fullName>
    </submittedName>
</protein>
<accession>A0A9P4H3I1</accession>
<gene>
    <name evidence="1" type="ORF">EK21DRAFT_116216</name>
</gene>
<dbReference type="EMBL" id="ML978251">
    <property type="protein sequence ID" value="KAF2026016.1"/>
    <property type="molecule type" value="Genomic_DNA"/>
</dbReference>
<name>A0A9P4H3I1_9PLEO</name>